<dbReference type="Gene3D" id="1.10.3720.10">
    <property type="entry name" value="MetI-like"/>
    <property type="match status" value="2"/>
</dbReference>
<dbReference type="InterPro" id="IPR035906">
    <property type="entry name" value="MetI-like_sf"/>
</dbReference>
<feature type="transmembrane region" description="Helical" evidence="8">
    <location>
        <begin position="382"/>
        <end position="405"/>
    </location>
</feature>
<dbReference type="EMBL" id="DQZW01000244">
    <property type="protein sequence ID" value="HDL90278.1"/>
    <property type="molecule type" value="Genomic_DNA"/>
</dbReference>
<feature type="transmembrane region" description="Helical" evidence="8">
    <location>
        <begin position="323"/>
        <end position="349"/>
    </location>
</feature>
<dbReference type="Proteomes" id="UP000886355">
    <property type="component" value="Unassembled WGS sequence"/>
</dbReference>
<organism evidence="10">
    <name type="scientific">Thermodesulforhabdus norvegica</name>
    <dbReference type="NCBI Taxonomy" id="39841"/>
    <lineage>
        <taxon>Bacteria</taxon>
        <taxon>Pseudomonadati</taxon>
        <taxon>Thermodesulfobacteriota</taxon>
        <taxon>Syntrophobacteria</taxon>
        <taxon>Syntrophobacterales</taxon>
        <taxon>Thermodesulforhabdaceae</taxon>
        <taxon>Thermodesulforhabdus</taxon>
    </lineage>
</organism>
<evidence type="ECO:0000313" key="10">
    <source>
        <dbReference type="EMBL" id="HDL90278.1"/>
    </source>
</evidence>
<dbReference type="GO" id="GO:0055085">
    <property type="term" value="P:transmembrane transport"/>
    <property type="evidence" value="ECO:0007669"/>
    <property type="project" value="InterPro"/>
</dbReference>
<feature type="transmembrane region" description="Helical" evidence="8">
    <location>
        <begin position="652"/>
        <end position="675"/>
    </location>
</feature>
<feature type="transmembrane region" description="Helical" evidence="8">
    <location>
        <begin position="12"/>
        <end position="32"/>
    </location>
</feature>
<dbReference type="Pfam" id="PF00528">
    <property type="entry name" value="BPD_transp_1"/>
    <property type="match status" value="2"/>
</dbReference>
<name>A0A7C1AW99_9BACT</name>
<evidence type="ECO:0000256" key="6">
    <source>
        <dbReference type="ARBA" id="ARBA00022989"/>
    </source>
</evidence>
<comment type="caution">
    <text evidence="10">The sequence shown here is derived from an EMBL/GenBank/DDBJ whole genome shotgun (WGS) entry which is preliminary data.</text>
</comment>
<feature type="transmembrane region" description="Helical" evidence="8">
    <location>
        <begin position="426"/>
        <end position="459"/>
    </location>
</feature>
<comment type="similarity">
    <text evidence="8">Belongs to the binding-protein-dependent transport system permease family.</text>
</comment>
<feature type="transmembrane region" description="Helical" evidence="8">
    <location>
        <begin position="479"/>
        <end position="507"/>
    </location>
</feature>
<dbReference type="PROSITE" id="PS50928">
    <property type="entry name" value="ABC_TM1"/>
    <property type="match status" value="2"/>
</dbReference>
<keyword evidence="4" id="KW-0997">Cell inner membrane</keyword>
<feature type="domain" description="ABC transmembrane type-1" evidence="9">
    <location>
        <begin position="201"/>
        <end position="400"/>
    </location>
</feature>
<evidence type="ECO:0000256" key="4">
    <source>
        <dbReference type="ARBA" id="ARBA00022519"/>
    </source>
</evidence>
<evidence type="ECO:0000256" key="2">
    <source>
        <dbReference type="ARBA" id="ARBA00022448"/>
    </source>
</evidence>
<feature type="transmembrane region" description="Helical" evidence="8">
    <location>
        <begin position="546"/>
        <end position="562"/>
    </location>
</feature>
<feature type="transmembrane region" description="Helical" evidence="8">
    <location>
        <begin position="237"/>
        <end position="256"/>
    </location>
</feature>
<evidence type="ECO:0000256" key="5">
    <source>
        <dbReference type="ARBA" id="ARBA00022692"/>
    </source>
</evidence>
<feature type="domain" description="ABC transmembrane type-1" evidence="9">
    <location>
        <begin position="482"/>
        <end position="675"/>
    </location>
</feature>
<dbReference type="CDD" id="cd06261">
    <property type="entry name" value="TM_PBP2"/>
    <property type="match status" value="2"/>
</dbReference>
<protein>
    <submittedName>
        <fullName evidence="10">Iron ABC transporter permease</fullName>
    </submittedName>
</protein>
<evidence type="ECO:0000259" key="9">
    <source>
        <dbReference type="PROSITE" id="PS50928"/>
    </source>
</evidence>
<evidence type="ECO:0000256" key="7">
    <source>
        <dbReference type="ARBA" id="ARBA00023136"/>
    </source>
</evidence>
<feature type="transmembrane region" description="Helical" evidence="8">
    <location>
        <begin position="276"/>
        <end position="302"/>
    </location>
</feature>
<evidence type="ECO:0000256" key="1">
    <source>
        <dbReference type="ARBA" id="ARBA00004429"/>
    </source>
</evidence>
<keyword evidence="3" id="KW-1003">Cell membrane</keyword>
<proteinExistence type="inferred from homology"/>
<keyword evidence="7 8" id="KW-0472">Membrane</keyword>
<feature type="transmembrane region" description="Helical" evidence="8">
    <location>
        <begin position="605"/>
        <end position="632"/>
    </location>
</feature>
<gene>
    <name evidence="10" type="ORF">ENG14_05185</name>
</gene>
<sequence length="691" mass="76570">MMRFLARLKDPWIVFSIVTLLILIYLMIVPAIRIVVASFTSESGGFQIVTEIEGQLNAASETIKGIYDVVKDGIGNLVVTRKGKVFFRIASVESGKLKLNFIDQDNFSIEAVSPSDLKLTVGDVVIQIKQEVMSSFTFSAGLFGKKKQQEFQQLQYEEADEEGLYIMYTPGAYLGFKDSSLIFSPSNYRKFFSRKSYALAVRNSLVVTLLTSIFATFLGVSLAYFYSKYDLPMRSTVISLTTLASISPPFLGAYAWRILLGKYGILTRLLHLDFSIVGVHGVIWVITWLTFPLVFLISYDAFTSINPSLKEISMSLGANRWRTFWKIEVPLAMPGILTGLYMAAMTAFVDFGTPYILSPDMKILPVLVYNEFMNEVGTNPTIASVGSVVMVLIASLSLTAQRIYLALKSFASVSAYRAILVKPWRSLKLMVGFFTAFVLAMAFVPHVTVLITSFLQWTAGVVTTQFTLQNYLRAFTREGYTIAITFFIGTIASVIAIAVGVGIAYVIVRKRYTFITDTLNILIMVPYIIPGTVLAIGLILLFNSPPIQLTGTWVILVIAYFVRKLPYSVKAVESNLYQVHPALEEAAMSLGAKPVKTFSSVTLKLIAGGLVSGATLTFLQIMTEVSATVVLYKPPWRPMTAVIFENAMRAGADYGVASAMTVILMMLLYVPLYYLTIRTRQVKGGQELANF</sequence>
<reference evidence="10" key="1">
    <citation type="journal article" date="2020" name="mSystems">
        <title>Genome- and Community-Level Interaction Insights into Carbon Utilization and Element Cycling Functions of Hydrothermarchaeota in Hydrothermal Sediment.</title>
        <authorList>
            <person name="Zhou Z."/>
            <person name="Liu Y."/>
            <person name="Xu W."/>
            <person name="Pan J."/>
            <person name="Luo Z.H."/>
            <person name="Li M."/>
        </authorList>
    </citation>
    <scope>NUCLEOTIDE SEQUENCE [LARGE SCALE GENOMIC DNA]</scope>
    <source>
        <strain evidence="10">HyVt-19</strain>
    </source>
</reference>
<dbReference type="SUPFAM" id="SSF161098">
    <property type="entry name" value="MetI-like"/>
    <property type="match status" value="2"/>
</dbReference>
<dbReference type="AlphaFoldDB" id="A0A7C1AW99"/>
<keyword evidence="2 8" id="KW-0813">Transport</keyword>
<dbReference type="PANTHER" id="PTHR43357">
    <property type="entry name" value="INNER MEMBRANE ABC TRANSPORTER PERMEASE PROTEIN YDCV"/>
    <property type="match status" value="1"/>
</dbReference>
<keyword evidence="6 8" id="KW-1133">Transmembrane helix</keyword>
<comment type="subcellular location">
    <subcellularLocation>
        <location evidence="1">Cell inner membrane</location>
        <topology evidence="1">Multi-pass membrane protein</topology>
    </subcellularLocation>
    <subcellularLocation>
        <location evidence="8">Cell membrane</location>
        <topology evidence="8">Multi-pass membrane protein</topology>
    </subcellularLocation>
</comment>
<dbReference type="InterPro" id="IPR000515">
    <property type="entry name" value="MetI-like"/>
</dbReference>
<accession>A0A7C1AW99</accession>
<feature type="transmembrane region" description="Helical" evidence="8">
    <location>
        <begin position="519"/>
        <end position="540"/>
    </location>
</feature>
<dbReference type="GO" id="GO:0005886">
    <property type="term" value="C:plasma membrane"/>
    <property type="evidence" value="ECO:0007669"/>
    <property type="project" value="UniProtKB-SubCell"/>
</dbReference>
<evidence type="ECO:0000256" key="3">
    <source>
        <dbReference type="ARBA" id="ARBA00022475"/>
    </source>
</evidence>
<feature type="transmembrane region" description="Helical" evidence="8">
    <location>
        <begin position="205"/>
        <end position="225"/>
    </location>
</feature>
<keyword evidence="5 8" id="KW-0812">Transmembrane</keyword>
<dbReference type="PANTHER" id="PTHR43357:SF3">
    <property type="entry name" value="FE(3+)-TRANSPORT SYSTEM PERMEASE PROTEIN FBPB 2"/>
    <property type="match status" value="1"/>
</dbReference>
<evidence type="ECO:0000256" key="8">
    <source>
        <dbReference type="RuleBase" id="RU363032"/>
    </source>
</evidence>